<evidence type="ECO:0000256" key="11">
    <source>
        <dbReference type="ARBA" id="ARBA00023315"/>
    </source>
</evidence>
<dbReference type="FunFam" id="3.30.559.10:FF:000007">
    <property type="entry name" value="Dihydrolipoamide acetyltransferase component of pyruvate dehydrogenase complex"/>
    <property type="match status" value="1"/>
</dbReference>
<dbReference type="FunFam" id="4.10.320.10:FF:000009">
    <property type="entry name" value="Dihydrolipoamide acetyltransferase component of pyruvate dehydrogenase complex"/>
    <property type="match status" value="1"/>
</dbReference>
<dbReference type="SUPFAM" id="SSF51230">
    <property type="entry name" value="Single hybrid motif"/>
    <property type="match status" value="1"/>
</dbReference>
<feature type="domain" description="Lipoyl-binding" evidence="13">
    <location>
        <begin position="81"/>
        <end position="156"/>
    </location>
</feature>
<dbReference type="InterPro" id="IPR036625">
    <property type="entry name" value="E3-bd_dom_sf"/>
</dbReference>
<evidence type="ECO:0000256" key="2">
    <source>
        <dbReference type="ARBA" id="ARBA00004305"/>
    </source>
</evidence>
<evidence type="ECO:0000313" key="16">
    <source>
        <dbReference type="Proteomes" id="UP000236291"/>
    </source>
</evidence>
<dbReference type="GO" id="GO:0005524">
    <property type="term" value="F:ATP binding"/>
    <property type="evidence" value="ECO:0007669"/>
    <property type="project" value="UniProtKB-KW"/>
</dbReference>
<dbReference type="Pfam" id="PF02817">
    <property type="entry name" value="E3_binding"/>
    <property type="match status" value="1"/>
</dbReference>
<evidence type="ECO:0000256" key="4">
    <source>
        <dbReference type="ARBA" id="ARBA00007381"/>
    </source>
</evidence>
<dbReference type="STRING" id="57577.A0A2K3PIG8"/>
<evidence type="ECO:0000259" key="13">
    <source>
        <dbReference type="PROSITE" id="PS50968"/>
    </source>
</evidence>
<evidence type="ECO:0000256" key="1">
    <source>
        <dbReference type="ARBA" id="ARBA00001938"/>
    </source>
</evidence>
<dbReference type="GO" id="GO:0005759">
    <property type="term" value="C:mitochondrial matrix"/>
    <property type="evidence" value="ECO:0007669"/>
    <property type="project" value="UniProtKB-SubCell"/>
</dbReference>
<dbReference type="FunFam" id="3.30.420.40:FF:000028">
    <property type="entry name" value="heat shock 70 kDa protein-like"/>
    <property type="match status" value="1"/>
</dbReference>
<dbReference type="InterPro" id="IPR001078">
    <property type="entry name" value="2-oxoacid_DH_actylTfrase"/>
</dbReference>
<organism evidence="15 16">
    <name type="scientific">Trifolium pratense</name>
    <name type="common">Red clover</name>
    <dbReference type="NCBI Taxonomy" id="57577"/>
    <lineage>
        <taxon>Eukaryota</taxon>
        <taxon>Viridiplantae</taxon>
        <taxon>Streptophyta</taxon>
        <taxon>Embryophyta</taxon>
        <taxon>Tracheophyta</taxon>
        <taxon>Spermatophyta</taxon>
        <taxon>Magnoliopsida</taxon>
        <taxon>eudicotyledons</taxon>
        <taxon>Gunneridae</taxon>
        <taxon>Pentapetalae</taxon>
        <taxon>rosids</taxon>
        <taxon>fabids</taxon>
        <taxon>Fabales</taxon>
        <taxon>Fabaceae</taxon>
        <taxon>Papilionoideae</taxon>
        <taxon>50 kb inversion clade</taxon>
        <taxon>NPAAA clade</taxon>
        <taxon>Hologalegina</taxon>
        <taxon>IRL clade</taxon>
        <taxon>Trifolieae</taxon>
        <taxon>Trifolium</taxon>
    </lineage>
</organism>
<dbReference type="SUPFAM" id="SSF52777">
    <property type="entry name" value="CoA-dependent acyltransferases"/>
    <property type="match status" value="1"/>
</dbReference>
<dbReference type="AlphaFoldDB" id="A0A2K3PIG8"/>
<dbReference type="PANTHER" id="PTHR43178">
    <property type="entry name" value="DIHYDROLIPOAMIDE ACETYLTRANSFERASE COMPONENT OF PYRUVATE DEHYDROGENASE COMPLEX"/>
    <property type="match status" value="1"/>
</dbReference>
<comment type="cofactor">
    <cofactor evidence="1 12">
        <name>(R)-lipoate</name>
        <dbReference type="ChEBI" id="CHEBI:83088"/>
    </cofactor>
</comment>
<dbReference type="InterPro" id="IPR013126">
    <property type="entry name" value="Hsp_70_fam"/>
</dbReference>
<evidence type="ECO:0000256" key="10">
    <source>
        <dbReference type="ARBA" id="ARBA00023128"/>
    </source>
</evidence>
<dbReference type="SUPFAM" id="SSF47005">
    <property type="entry name" value="Peripheral subunit-binding domain of 2-oxo acid dehydrogenase complex"/>
    <property type="match status" value="1"/>
</dbReference>
<name>A0A2K3PIG8_TRIPR</name>
<comment type="similarity">
    <text evidence="4">Belongs to the heat shock protein 70 family.</text>
</comment>
<protein>
    <recommendedName>
        <fullName evidence="12">Dihydrolipoamide acetyltransferase component of pyruvate dehydrogenase complex</fullName>
        <ecNumber evidence="12">2.3.1.-</ecNumber>
    </recommendedName>
</protein>
<dbReference type="FunFam" id="3.30.30.30:FF:000001">
    <property type="entry name" value="heat shock 70 kDa protein-like"/>
    <property type="match status" value="1"/>
</dbReference>
<dbReference type="InterPro" id="IPR004167">
    <property type="entry name" value="PSBD"/>
</dbReference>
<dbReference type="Gene3D" id="4.10.320.10">
    <property type="entry name" value="E3-binding domain"/>
    <property type="match status" value="1"/>
</dbReference>
<dbReference type="PROSITE" id="PS50968">
    <property type="entry name" value="BIOTINYL_LIPOYL"/>
    <property type="match status" value="1"/>
</dbReference>
<comment type="subcellular location">
    <subcellularLocation>
        <location evidence="2">Mitochondrion matrix</location>
    </subcellularLocation>
</comment>
<dbReference type="InterPro" id="IPR018181">
    <property type="entry name" value="Heat_shock_70_CS"/>
</dbReference>
<evidence type="ECO:0000256" key="8">
    <source>
        <dbReference type="ARBA" id="ARBA00022840"/>
    </source>
</evidence>
<feature type="non-terminal residue" evidence="15">
    <location>
        <position position="608"/>
    </location>
</feature>
<dbReference type="GO" id="GO:0140662">
    <property type="term" value="F:ATP-dependent protein folding chaperone"/>
    <property type="evidence" value="ECO:0007669"/>
    <property type="project" value="InterPro"/>
</dbReference>
<evidence type="ECO:0000256" key="3">
    <source>
        <dbReference type="ARBA" id="ARBA00007317"/>
    </source>
</evidence>
<dbReference type="Pfam" id="PF00198">
    <property type="entry name" value="2-oxoacid_dh"/>
    <property type="match status" value="1"/>
</dbReference>
<evidence type="ECO:0000256" key="9">
    <source>
        <dbReference type="ARBA" id="ARBA00022946"/>
    </source>
</evidence>
<evidence type="ECO:0000256" key="12">
    <source>
        <dbReference type="RuleBase" id="RU003423"/>
    </source>
</evidence>
<reference evidence="15 16" key="2">
    <citation type="journal article" date="2017" name="Front. Plant Sci.">
        <title>Gene Classification and Mining of Molecular Markers Useful in Red Clover (Trifolium pratense) Breeding.</title>
        <authorList>
            <person name="Istvanek J."/>
            <person name="Dluhosova J."/>
            <person name="Dluhos P."/>
            <person name="Patkova L."/>
            <person name="Nedelnik J."/>
            <person name="Repkova J."/>
        </authorList>
    </citation>
    <scope>NUCLEOTIDE SEQUENCE [LARGE SCALE GENOMIC DNA]</scope>
    <source>
        <strain evidence="16">cv. Tatra</strain>
        <tissue evidence="15">Young leaves</tissue>
    </source>
</reference>
<dbReference type="PROSITE" id="PS00189">
    <property type="entry name" value="LIPOYL"/>
    <property type="match status" value="1"/>
</dbReference>
<dbReference type="Gene3D" id="2.40.50.100">
    <property type="match status" value="1"/>
</dbReference>
<keyword evidence="5 12" id="KW-0808">Transferase</keyword>
<dbReference type="InterPro" id="IPR011053">
    <property type="entry name" value="Single_hybrid_motif"/>
</dbReference>
<reference evidence="15 16" key="1">
    <citation type="journal article" date="2014" name="Am. J. Bot.">
        <title>Genome assembly and annotation for red clover (Trifolium pratense; Fabaceae).</title>
        <authorList>
            <person name="Istvanek J."/>
            <person name="Jaros M."/>
            <person name="Krenek A."/>
            <person name="Repkova J."/>
        </authorList>
    </citation>
    <scope>NUCLEOTIDE SEQUENCE [LARGE SCALE GENOMIC DNA]</scope>
    <source>
        <strain evidence="16">cv. Tatra</strain>
        <tissue evidence="15">Young leaves</tissue>
    </source>
</reference>
<dbReference type="PROSITE" id="PS51826">
    <property type="entry name" value="PSBD"/>
    <property type="match status" value="1"/>
</dbReference>
<dbReference type="Pfam" id="PF00012">
    <property type="entry name" value="HSP70"/>
    <property type="match status" value="1"/>
</dbReference>
<dbReference type="EMBL" id="ASHM01007382">
    <property type="protein sequence ID" value="PNY15089.1"/>
    <property type="molecule type" value="Genomic_DNA"/>
</dbReference>
<sequence length="608" mass="66399">MLSTRICQRRALIYTRRLFNLSASESFSSGSSSYSYHSSVSRSFDSFLLPKANSHIDFNFKHVKGYCFSAQSVLDIPVGNIVEVPLAQTGEGIAECELLKWYVQEGDYVEDFQPLCEVQSDKATIEITSRYKGKVSSILHGPGDIVKVGATLVKILIDESACPSMDFGVSENAKSPDSDQIFVNESASTASFDDSVNIKQLDSDIGKGKQAGVLSTPAVRSLAKEHGIDINEVCGTGKDGRVLKEDVLNFAINKGITKTPSAASGEQVHRAEEYSYDAKNKYDRPSEDTILPLRGFQRAMVKSMSLAAKVPHFHYVDEINCDALVELKTSFQKNNPYPDVKHTFLPILIKSLSMALIKYPSVNSCFKEDAFEVVLKGSHNIGIAMATPHGLVVPNIKNVQNLSILEITKELARLQQLASDNKLSSEDICAGTITLSNIGAIGGKFGSPLLNLPEVSIIALGRIQKVPQFTDDGNVYPASLMTTLMAGKGEAPAVGIDLGTTYSCVGVWQHDRVKIIPNEQGNRTTPSYVAFTDSERLIGGAAKSQVTRNPTNTIFDVKRLIGRRFSDASVQSDMKLWPFKVISGPADKPMIVVNYKNEEKQFAAEEIS</sequence>
<keyword evidence="10" id="KW-0496">Mitochondrion</keyword>
<dbReference type="Gene3D" id="3.30.420.40">
    <property type="match status" value="1"/>
</dbReference>
<dbReference type="PRINTS" id="PR00301">
    <property type="entry name" value="HEATSHOCK70"/>
</dbReference>
<dbReference type="GO" id="GO:0016407">
    <property type="term" value="F:acetyltransferase activity"/>
    <property type="evidence" value="ECO:0007669"/>
    <property type="project" value="TreeGrafter"/>
</dbReference>
<dbReference type="InterPro" id="IPR023213">
    <property type="entry name" value="CAT-like_dom_sf"/>
</dbReference>
<dbReference type="Pfam" id="PF00364">
    <property type="entry name" value="Biotin_lipoyl"/>
    <property type="match status" value="1"/>
</dbReference>
<proteinExistence type="inferred from homology"/>
<dbReference type="FunFam" id="2.40.50.100:FF:000013">
    <property type="entry name" value="Dihydrolipoamide acetyltransferase component of pyruvate dehydrogenase complex"/>
    <property type="match status" value="1"/>
</dbReference>
<evidence type="ECO:0000259" key="14">
    <source>
        <dbReference type="PROSITE" id="PS51826"/>
    </source>
</evidence>
<comment type="similarity">
    <text evidence="3 12">Belongs to the 2-oxoacid dehydrogenase family.</text>
</comment>
<keyword evidence="9" id="KW-0809">Transit peptide</keyword>
<feature type="domain" description="Peripheral subunit-binding (PSBD)" evidence="14">
    <location>
        <begin position="214"/>
        <end position="251"/>
    </location>
</feature>
<dbReference type="CDD" id="cd06849">
    <property type="entry name" value="lipoyl_domain"/>
    <property type="match status" value="1"/>
</dbReference>
<gene>
    <name evidence="15" type="ORF">L195_g011779</name>
</gene>
<dbReference type="InterPro" id="IPR000089">
    <property type="entry name" value="Biotin_lipoyl"/>
</dbReference>
<dbReference type="SUPFAM" id="SSF53067">
    <property type="entry name" value="Actin-like ATPase domain"/>
    <property type="match status" value="1"/>
</dbReference>
<dbReference type="PROSITE" id="PS00297">
    <property type="entry name" value="HSP70_1"/>
    <property type="match status" value="1"/>
</dbReference>
<dbReference type="Proteomes" id="UP000236291">
    <property type="component" value="Unassembled WGS sequence"/>
</dbReference>
<dbReference type="Gene3D" id="3.30.559.10">
    <property type="entry name" value="Chloramphenicol acetyltransferase-like domain"/>
    <property type="match status" value="1"/>
</dbReference>
<accession>A0A2K3PIG8</accession>
<dbReference type="PANTHER" id="PTHR43178:SF14">
    <property type="entry name" value="LIPOAMIDE ACYLTRANSFERASE COMPONENT OF BRANCHED-CHAIN ALPHA-KETO ACID DEHYDROGENASE COMPLEX, MITOCHONDRIAL"/>
    <property type="match status" value="1"/>
</dbReference>
<evidence type="ECO:0000313" key="15">
    <source>
        <dbReference type="EMBL" id="PNY15089.1"/>
    </source>
</evidence>
<evidence type="ECO:0000256" key="6">
    <source>
        <dbReference type="ARBA" id="ARBA00022741"/>
    </source>
</evidence>
<comment type="caution">
    <text evidence="15">The sequence shown here is derived from an EMBL/GenBank/DDBJ whole genome shotgun (WGS) entry which is preliminary data.</text>
</comment>
<dbReference type="InterPro" id="IPR003016">
    <property type="entry name" value="2-oxoA_DH_lipoyl-BS"/>
</dbReference>
<keyword evidence="11 12" id="KW-0012">Acyltransferase</keyword>
<dbReference type="InterPro" id="IPR043129">
    <property type="entry name" value="ATPase_NBD"/>
</dbReference>
<keyword evidence="6" id="KW-0547">Nucleotide-binding</keyword>
<dbReference type="InterPro" id="IPR050743">
    <property type="entry name" value="2-oxoacid_DH_E2_comp"/>
</dbReference>
<evidence type="ECO:0000256" key="5">
    <source>
        <dbReference type="ARBA" id="ARBA00022679"/>
    </source>
</evidence>
<evidence type="ECO:0000256" key="7">
    <source>
        <dbReference type="ARBA" id="ARBA00022823"/>
    </source>
</evidence>
<dbReference type="GO" id="GO:0031405">
    <property type="term" value="F:lipoic acid binding"/>
    <property type="evidence" value="ECO:0007669"/>
    <property type="project" value="TreeGrafter"/>
</dbReference>
<keyword evidence="7 12" id="KW-0450">Lipoyl</keyword>
<dbReference type="EC" id="2.3.1.-" evidence="12"/>
<keyword evidence="8" id="KW-0067">ATP-binding</keyword>